<dbReference type="Gene3D" id="3.40.190.10">
    <property type="entry name" value="Periplasmic binding protein-like II"/>
    <property type="match status" value="1"/>
</dbReference>
<dbReference type="NCBIfam" id="NF037995">
    <property type="entry name" value="TRAP_S1"/>
    <property type="match status" value="1"/>
</dbReference>
<dbReference type="Gene3D" id="3.40.190.170">
    <property type="entry name" value="Bacterial extracellular solute-binding protein, family 7"/>
    <property type="match status" value="1"/>
</dbReference>
<comment type="caution">
    <text evidence="5">The sequence shown here is derived from an EMBL/GenBank/DDBJ whole genome shotgun (WGS) entry which is preliminary data.</text>
</comment>
<evidence type="ECO:0000313" key="6">
    <source>
        <dbReference type="Proteomes" id="UP001144205"/>
    </source>
</evidence>
<sequence>MEDTTGRNVPHSVLANDQRVGDTRQRLRDVLSAQTCAGAIMSFGRKAATLAGAGVLGATLAATGAAADSYTLQSQFALNIPSIGPSPQHVAQLVEGLSRGEMQIEVHGVGDFVPGAEVFGAVSSGALDMAFDSAVYWSQQIPAATIFAALPFGPSPEISMGWMYRGGGREIIQKAYDPFNVRYIPCHLVIQEAGGWYNKEINSAEDFRGLTMRIVGPGGLVLARLGANTQAIPAGEVYLSLDTGRVDAAELSMPSVDEGMGFEQVAKYYYFPGWHQGAGWDSIIVNGDVWDKMGPEQQNYLEQACQANVTYQLADQIDTQAAAIAKFREHGVEIRRFPDEVLRVLRQEANAMLDEQAAEDELFAEALASIRDYMATAGEWTELQAIPE</sequence>
<dbReference type="Pfam" id="PF03480">
    <property type="entry name" value="DctP"/>
    <property type="match status" value="1"/>
</dbReference>
<protein>
    <submittedName>
        <fullName evidence="5">ABC transporter substrate-binding protein</fullName>
    </submittedName>
</protein>
<dbReference type="InterPro" id="IPR038404">
    <property type="entry name" value="TRAP_DctP_sf"/>
</dbReference>
<feature type="region of interest" description="Disordered" evidence="4">
    <location>
        <begin position="1"/>
        <end position="20"/>
    </location>
</feature>
<dbReference type="InterPro" id="IPR026289">
    <property type="entry name" value="SBP_TakP-like"/>
</dbReference>
<keyword evidence="2" id="KW-0732">Signal</keyword>
<dbReference type="CDD" id="cd13604">
    <property type="entry name" value="PBP2_TRAP_ketoacid_lactate_like"/>
    <property type="match status" value="1"/>
</dbReference>
<evidence type="ECO:0000313" key="5">
    <source>
        <dbReference type="EMBL" id="GKY86582.1"/>
    </source>
</evidence>
<dbReference type="RefSeq" id="WP_281840546.1">
    <property type="nucleotide sequence ID" value="NZ_BROH01000001.1"/>
</dbReference>
<name>A0ABQ5LNK0_9RHOB</name>
<keyword evidence="6" id="KW-1185">Reference proteome</keyword>
<accession>A0ABQ5LNK0</accession>
<evidence type="ECO:0000256" key="2">
    <source>
        <dbReference type="ARBA" id="ARBA00022729"/>
    </source>
</evidence>
<evidence type="ECO:0000256" key="1">
    <source>
        <dbReference type="ARBA" id="ARBA00004418"/>
    </source>
</evidence>
<organism evidence="5 6">
    <name type="scientific">Sinisalibacter aestuarii</name>
    <dbReference type="NCBI Taxonomy" id="2949426"/>
    <lineage>
        <taxon>Bacteria</taxon>
        <taxon>Pseudomonadati</taxon>
        <taxon>Pseudomonadota</taxon>
        <taxon>Alphaproteobacteria</taxon>
        <taxon>Rhodobacterales</taxon>
        <taxon>Roseobacteraceae</taxon>
        <taxon>Sinisalibacter</taxon>
    </lineage>
</organism>
<dbReference type="PIRSF" id="PIRSF039026">
    <property type="entry name" value="SiaP"/>
    <property type="match status" value="1"/>
</dbReference>
<evidence type="ECO:0000256" key="4">
    <source>
        <dbReference type="SAM" id="MobiDB-lite"/>
    </source>
</evidence>
<dbReference type="PANTHER" id="PTHR33376">
    <property type="match status" value="1"/>
</dbReference>
<gene>
    <name evidence="5" type="ORF">STA1M1_04510</name>
</gene>
<proteinExistence type="predicted"/>
<dbReference type="EMBL" id="BROH01000001">
    <property type="protein sequence ID" value="GKY86582.1"/>
    <property type="molecule type" value="Genomic_DNA"/>
</dbReference>
<comment type="subcellular location">
    <subcellularLocation>
        <location evidence="1">Periplasm</location>
    </subcellularLocation>
</comment>
<keyword evidence="3" id="KW-0574">Periplasm</keyword>
<evidence type="ECO:0000256" key="3">
    <source>
        <dbReference type="ARBA" id="ARBA00022764"/>
    </source>
</evidence>
<reference evidence="5" key="1">
    <citation type="journal article" date="2023" name="Int. J. Syst. Evol. Microbiol.">
        <title>Sinisalibacter aestuarii sp. nov., isolated from estuarine sediment of the Arakawa River.</title>
        <authorList>
            <person name="Arafat S.T."/>
            <person name="Hirano S."/>
            <person name="Sato A."/>
            <person name="Takeuchi K."/>
            <person name="Yasuda T."/>
            <person name="Terahara T."/>
            <person name="Hamada M."/>
            <person name="Kobayashi T."/>
        </authorList>
    </citation>
    <scope>NUCLEOTIDE SEQUENCE</scope>
    <source>
        <strain evidence="5">B-399</strain>
    </source>
</reference>
<dbReference type="Proteomes" id="UP001144205">
    <property type="component" value="Unassembled WGS sequence"/>
</dbReference>
<dbReference type="PANTHER" id="PTHR33376:SF5">
    <property type="entry name" value="EXTRACYTOPLASMIC SOLUTE RECEPTOR PROTEIN"/>
    <property type="match status" value="1"/>
</dbReference>
<dbReference type="InterPro" id="IPR018389">
    <property type="entry name" value="DctP_fam"/>
</dbReference>